<evidence type="ECO:0000313" key="3">
    <source>
        <dbReference type="Proteomes" id="UP000694559"/>
    </source>
</evidence>
<feature type="region of interest" description="Disordered" evidence="1">
    <location>
        <begin position="1"/>
        <end position="96"/>
    </location>
</feature>
<dbReference type="GeneTree" id="ENSGT00990000212362"/>
<reference evidence="2" key="1">
    <citation type="submission" date="2025-08" db="UniProtKB">
        <authorList>
            <consortium name="Ensembl"/>
        </authorList>
    </citation>
    <scope>IDENTIFICATION</scope>
</reference>
<keyword evidence="3" id="KW-1185">Reference proteome</keyword>
<feature type="compositionally biased region" description="Polar residues" evidence="1">
    <location>
        <begin position="15"/>
        <end position="27"/>
    </location>
</feature>
<sequence>MPENASTKGAFLNAATGNRNPGGNRSSYQDKDKPAQIRFSNISAGKGDGRSHGFYREGGGGEGEWAGPLTSDGLGQGLPVPKAPRPHPRPSASSVGMNWSSFGVLLKIKRGEQQ</sequence>
<dbReference type="AlphaFoldDB" id="A0A8C6Y172"/>
<organism evidence="2 3">
    <name type="scientific">Naja naja</name>
    <name type="common">Indian cobra</name>
    <dbReference type="NCBI Taxonomy" id="35670"/>
    <lineage>
        <taxon>Eukaryota</taxon>
        <taxon>Metazoa</taxon>
        <taxon>Chordata</taxon>
        <taxon>Craniata</taxon>
        <taxon>Vertebrata</taxon>
        <taxon>Euteleostomi</taxon>
        <taxon>Lepidosauria</taxon>
        <taxon>Squamata</taxon>
        <taxon>Bifurcata</taxon>
        <taxon>Unidentata</taxon>
        <taxon>Episquamata</taxon>
        <taxon>Toxicofera</taxon>
        <taxon>Serpentes</taxon>
        <taxon>Colubroidea</taxon>
        <taxon>Elapidae</taxon>
        <taxon>Elapinae</taxon>
        <taxon>Naja</taxon>
    </lineage>
</organism>
<evidence type="ECO:0000256" key="1">
    <source>
        <dbReference type="SAM" id="MobiDB-lite"/>
    </source>
</evidence>
<proteinExistence type="predicted"/>
<evidence type="ECO:0000313" key="2">
    <source>
        <dbReference type="Ensembl" id="ENSNNAP00000021234.1"/>
    </source>
</evidence>
<reference evidence="2" key="2">
    <citation type="submission" date="2025-09" db="UniProtKB">
        <authorList>
            <consortium name="Ensembl"/>
        </authorList>
    </citation>
    <scope>IDENTIFICATION</scope>
</reference>
<accession>A0A8C6Y172</accession>
<name>A0A8C6Y172_NAJNA</name>
<protein>
    <submittedName>
        <fullName evidence="2">Uncharacterized protein</fullName>
    </submittedName>
</protein>
<dbReference type="Ensembl" id="ENSNNAT00000022262.1">
    <property type="protein sequence ID" value="ENSNNAP00000021234.1"/>
    <property type="gene ID" value="ENSNNAG00000014050.1"/>
</dbReference>
<dbReference type="Proteomes" id="UP000694559">
    <property type="component" value="Unplaced"/>
</dbReference>